<feature type="compositionally biased region" description="Polar residues" evidence="2">
    <location>
        <begin position="309"/>
        <end position="324"/>
    </location>
</feature>
<keyword evidence="1" id="KW-0175">Coiled coil</keyword>
<dbReference type="PANTHER" id="PTHR33701:SF3">
    <property type="entry name" value="TRANSCRIPTIONAL REGULATOR ATRX"/>
    <property type="match status" value="1"/>
</dbReference>
<feature type="region of interest" description="Disordered" evidence="2">
    <location>
        <begin position="346"/>
        <end position="365"/>
    </location>
</feature>
<evidence type="ECO:0000256" key="3">
    <source>
        <dbReference type="SAM" id="Phobius"/>
    </source>
</evidence>
<dbReference type="AlphaFoldDB" id="A0A5B6V621"/>
<feature type="region of interest" description="Disordered" evidence="2">
    <location>
        <begin position="299"/>
        <end position="338"/>
    </location>
</feature>
<feature type="region of interest" description="Disordered" evidence="2">
    <location>
        <begin position="114"/>
        <end position="237"/>
    </location>
</feature>
<dbReference type="Proteomes" id="UP000325315">
    <property type="component" value="Unassembled WGS sequence"/>
</dbReference>
<reference evidence="5" key="1">
    <citation type="journal article" date="2019" name="Plant Biotechnol. J.">
        <title>Genome sequencing of the Australian wild diploid species Gossypium australe highlights disease resistance and delayed gland morphogenesis.</title>
        <authorList>
            <person name="Cai Y."/>
            <person name="Cai X."/>
            <person name="Wang Q."/>
            <person name="Wang P."/>
            <person name="Zhang Y."/>
            <person name="Cai C."/>
            <person name="Xu Y."/>
            <person name="Wang K."/>
            <person name="Zhou Z."/>
            <person name="Wang C."/>
            <person name="Geng S."/>
            <person name="Li B."/>
            <person name="Dong Q."/>
            <person name="Hou Y."/>
            <person name="Wang H."/>
            <person name="Ai P."/>
            <person name="Liu Z."/>
            <person name="Yi F."/>
            <person name="Sun M."/>
            <person name="An G."/>
            <person name="Cheng J."/>
            <person name="Zhang Y."/>
            <person name="Shi Q."/>
            <person name="Xie Y."/>
            <person name="Shi X."/>
            <person name="Chang Y."/>
            <person name="Huang F."/>
            <person name="Chen Y."/>
            <person name="Hong S."/>
            <person name="Mi L."/>
            <person name="Sun Q."/>
            <person name="Zhang L."/>
            <person name="Zhou B."/>
            <person name="Peng R."/>
            <person name="Zhang X."/>
            <person name="Liu F."/>
        </authorList>
    </citation>
    <scope>NUCLEOTIDE SEQUENCE [LARGE SCALE GENOMIC DNA]</scope>
    <source>
        <strain evidence="5">cv. PA1801</strain>
    </source>
</reference>
<keyword evidence="3" id="KW-0812">Transmembrane</keyword>
<evidence type="ECO:0000313" key="5">
    <source>
        <dbReference type="Proteomes" id="UP000325315"/>
    </source>
</evidence>
<accession>A0A5B6V621</accession>
<comment type="caution">
    <text evidence="4">The sequence shown here is derived from an EMBL/GenBank/DDBJ whole genome shotgun (WGS) entry which is preliminary data.</text>
</comment>
<feature type="compositionally biased region" description="Basic and acidic residues" evidence="2">
    <location>
        <begin position="220"/>
        <end position="234"/>
    </location>
</feature>
<evidence type="ECO:0000256" key="2">
    <source>
        <dbReference type="SAM" id="MobiDB-lite"/>
    </source>
</evidence>
<proteinExistence type="predicted"/>
<feature type="compositionally biased region" description="Basic residues" evidence="2">
    <location>
        <begin position="207"/>
        <end position="219"/>
    </location>
</feature>
<name>A0A5B6V621_9ROSI</name>
<feature type="compositionally biased region" description="Polar residues" evidence="2">
    <location>
        <begin position="160"/>
        <end position="169"/>
    </location>
</feature>
<feature type="region of interest" description="Disordered" evidence="2">
    <location>
        <begin position="454"/>
        <end position="501"/>
    </location>
</feature>
<dbReference type="PANTHER" id="PTHR33701">
    <property type="entry name" value="TRANSMEMBRANE PROTEIN"/>
    <property type="match status" value="1"/>
</dbReference>
<gene>
    <name evidence="4" type="ORF">EPI10_008795</name>
</gene>
<sequence>MVNSDQEKQDQRFFCKFGDIASSLLFDFWVIVWSCFLRITCNMEDSHMTIEFLRARLLSERSVSKSARQRADELARRVAELEEHLRIVSVQRRRAEKATADVLAILENNGVSDVSEELDSSSDQDTPFESNMDNVSTKEEESSVSSKARRKESEELSGSDDFSSVSGRSLSWKGRKSASHSPEKYKDSLARRRNSFTSMGFSSPKQRQGKSCRQIRRRESRLVAEEPKSDDVKVDPPVNGHVNFLEVNTNHSENALKDERNITAYGLGVHGDAGEKDMEKALEHQAQLIDRYEAMERAQTEWEEKFRENNSSTPDSCDPGNNSDVTEERGSSQVQEAEGEHICFSKELPKTQSHDPVPPSHDEMDQLQECNCSSSFSPASLDPPSSGQKFVSPMAKVCICCSKELPKTQSHDPVPPSHGEMDQLQDRYCSSSLSPASLDPTSSGQKFVSPIAKENHDQESLQSNHSPLPSSHQFAHAHGSPGKQAVQHYSSDMSSSSIMEPSGNKNELYALVPHEAPGKFTNVLDALKQARMSLQQKIHTLPLIEGASGGKAIEPSVHGRQIGERVEIPVGCSGLFRVPTDFSAEASKVNFRGSGLQLSLANYYTEAVVAPPSSNHLLTTSYMNTQSSSSSNYQPVSSDRFYSNPYMDVRSSYSAVPTASGYINDDQNFTGRYAETGSRSTQKPRFDPYMEPGLPSSGLQGYPTFPTYPDLVPQMQTKEAFPVFRTPSSGQVRPDQFSFYNHFRPDTHRF</sequence>
<keyword evidence="5" id="KW-1185">Reference proteome</keyword>
<keyword evidence="3" id="KW-1133">Transmembrane helix</keyword>
<feature type="coiled-coil region" evidence="1">
    <location>
        <begin position="64"/>
        <end position="98"/>
    </location>
</feature>
<evidence type="ECO:0000256" key="1">
    <source>
        <dbReference type="SAM" id="Coils"/>
    </source>
</evidence>
<keyword evidence="3" id="KW-0472">Membrane</keyword>
<organism evidence="4 5">
    <name type="scientific">Gossypium australe</name>
    <dbReference type="NCBI Taxonomy" id="47621"/>
    <lineage>
        <taxon>Eukaryota</taxon>
        <taxon>Viridiplantae</taxon>
        <taxon>Streptophyta</taxon>
        <taxon>Embryophyta</taxon>
        <taxon>Tracheophyta</taxon>
        <taxon>Spermatophyta</taxon>
        <taxon>Magnoliopsida</taxon>
        <taxon>eudicotyledons</taxon>
        <taxon>Gunneridae</taxon>
        <taxon>Pentapetalae</taxon>
        <taxon>rosids</taxon>
        <taxon>malvids</taxon>
        <taxon>Malvales</taxon>
        <taxon>Malvaceae</taxon>
        <taxon>Malvoideae</taxon>
        <taxon>Gossypium</taxon>
    </lineage>
</organism>
<evidence type="ECO:0000313" key="4">
    <source>
        <dbReference type="EMBL" id="KAA3464557.1"/>
    </source>
</evidence>
<feature type="transmembrane region" description="Helical" evidence="3">
    <location>
        <begin position="20"/>
        <end position="39"/>
    </location>
</feature>
<feature type="compositionally biased region" description="Polar residues" evidence="2">
    <location>
        <begin position="195"/>
        <end position="206"/>
    </location>
</feature>
<protein>
    <submittedName>
        <fullName evidence="4">Enolase-phosphatase E1-like isoform X1</fullName>
    </submittedName>
</protein>
<dbReference type="OrthoDB" id="1939754at2759"/>
<dbReference type="EMBL" id="SMMG02000008">
    <property type="protein sequence ID" value="KAA3464557.1"/>
    <property type="molecule type" value="Genomic_DNA"/>
</dbReference>
<feature type="compositionally biased region" description="Basic and acidic residues" evidence="2">
    <location>
        <begin position="299"/>
        <end position="308"/>
    </location>
</feature>
<feature type="compositionally biased region" description="Polar residues" evidence="2">
    <location>
        <begin position="460"/>
        <end position="473"/>
    </location>
</feature>
<feature type="compositionally biased region" description="Basic and acidic residues" evidence="2">
    <location>
        <begin position="181"/>
        <end position="190"/>
    </location>
</feature>